<accession>A0ABN2IJN8</accession>
<dbReference type="EMBL" id="BAAAQG010000007">
    <property type="protein sequence ID" value="GAA1706405.1"/>
    <property type="molecule type" value="Genomic_DNA"/>
</dbReference>
<keyword evidence="2" id="KW-0812">Transmembrane</keyword>
<gene>
    <name evidence="3" type="ORF">GCM10009831_15100</name>
</gene>
<reference evidence="3 4" key="1">
    <citation type="journal article" date="2019" name="Int. J. Syst. Evol. Microbiol.">
        <title>The Global Catalogue of Microorganisms (GCM) 10K type strain sequencing project: providing services to taxonomists for standard genome sequencing and annotation.</title>
        <authorList>
            <consortium name="The Broad Institute Genomics Platform"/>
            <consortium name="The Broad Institute Genome Sequencing Center for Infectious Disease"/>
            <person name="Wu L."/>
            <person name="Ma J."/>
        </authorList>
    </citation>
    <scope>NUCLEOTIDE SEQUENCE [LARGE SCALE GENOMIC DNA]</scope>
    <source>
        <strain evidence="3 4">JCM 16002</strain>
    </source>
</reference>
<keyword evidence="2" id="KW-0472">Membrane</keyword>
<feature type="transmembrane region" description="Helical" evidence="2">
    <location>
        <begin position="61"/>
        <end position="79"/>
    </location>
</feature>
<evidence type="ECO:0000256" key="2">
    <source>
        <dbReference type="SAM" id="Phobius"/>
    </source>
</evidence>
<feature type="transmembrane region" description="Helical" evidence="2">
    <location>
        <begin position="37"/>
        <end position="55"/>
    </location>
</feature>
<keyword evidence="4" id="KW-1185">Reference proteome</keyword>
<sequence length="112" mass="11763">MAWSAWLALTGALPAVAVLIALRSLRRSTDPVARRGLVLIIGLVVLLSLSTGAHLASPDDFFSWLGGSLVLGPLFYVLCRLLGTAARDPAAGDHDSASDKTDHEGALPFRQG</sequence>
<keyword evidence="2" id="KW-1133">Transmembrane helix</keyword>
<feature type="region of interest" description="Disordered" evidence="1">
    <location>
        <begin position="88"/>
        <end position="112"/>
    </location>
</feature>
<comment type="caution">
    <text evidence="3">The sequence shown here is derived from an EMBL/GenBank/DDBJ whole genome shotgun (WGS) entry which is preliminary data.</text>
</comment>
<proteinExistence type="predicted"/>
<name>A0ABN2IJN8_9ACTN</name>
<dbReference type="Proteomes" id="UP001500383">
    <property type="component" value="Unassembled WGS sequence"/>
</dbReference>
<feature type="transmembrane region" description="Helical" evidence="2">
    <location>
        <begin position="6"/>
        <end position="25"/>
    </location>
</feature>
<evidence type="ECO:0000313" key="3">
    <source>
        <dbReference type="EMBL" id="GAA1706405.1"/>
    </source>
</evidence>
<organism evidence="3 4">
    <name type="scientific">Dietzia cercidiphylli</name>
    <dbReference type="NCBI Taxonomy" id="498199"/>
    <lineage>
        <taxon>Bacteria</taxon>
        <taxon>Bacillati</taxon>
        <taxon>Actinomycetota</taxon>
        <taxon>Actinomycetes</taxon>
        <taxon>Mycobacteriales</taxon>
        <taxon>Dietziaceae</taxon>
        <taxon>Dietzia</taxon>
    </lineage>
</organism>
<evidence type="ECO:0000313" key="4">
    <source>
        <dbReference type="Proteomes" id="UP001500383"/>
    </source>
</evidence>
<feature type="compositionally biased region" description="Basic and acidic residues" evidence="1">
    <location>
        <begin position="90"/>
        <end position="105"/>
    </location>
</feature>
<evidence type="ECO:0000256" key="1">
    <source>
        <dbReference type="SAM" id="MobiDB-lite"/>
    </source>
</evidence>
<protein>
    <submittedName>
        <fullName evidence="3">Uncharacterized protein</fullName>
    </submittedName>
</protein>